<dbReference type="EMBL" id="CAUWAG010000003">
    <property type="protein sequence ID" value="CAJ2501375.1"/>
    <property type="molecule type" value="Genomic_DNA"/>
</dbReference>
<evidence type="ECO:0000313" key="2">
    <source>
        <dbReference type="EMBL" id="CAJ2501375.1"/>
    </source>
</evidence>
<accession>A0AAI8YE34</accession>
<dbReference type="AlphaFoldDB" id="A0AAI8YE34"/>
<name>A0AAI8YE34_9PEZI</name>
<comment type="caution">
    <text evidence="2">The sequence shown here is derived from an EMBL/GenBank/DDBJ whole genome shotgun (WGS) entry which is preliminary data.</text>
</comment>
<sequence>MDATDDNRLTHTPGLERARDPESLQTLGAEALHLCDYEVASKRKTLPGNRERTEDQLGYDRAVMRDDAEVEDWTLFIEQHVSTF</sequence>
<reference evidence="2" key="1">
    <citation type="submission" date="2023-10" db="EMBL/GenBank/DDBJ databases">
        <authorList>
            <person name="Hackl T."/>
        </authorList>
    </citation>
    <scope>NUCLEOTIDE SEQUENCE</scope>
</reference>
<organism evidence="2 3">
    <name type="scientific">Anthostomella pinea</name>
    <dbReference type="NCBI Taxonomy" id="933095"/>
    <lineage>
        <taxon>Eukaryota</taxon>
        <taxon>Fungi</taxon>
        <taxon>Dikarya</taxon>
        <taxon>Ascomycota</taxon>
        <taxon>Pezizomycotina</taxon>
        <taxon>Sordariomycetes</taxon>
        <taxon>Xylariomycetidae</taxon>
        <taxon>Xylariales</taxon>
        <taxon>Xylariaceae</taxon>
        <taxon>Anthostomella</taxon>
    </lineage>
</organism>
<evidence type="ECO:0000313" key="3">
    <source>
        <dbReference type="Proteomes" id="UP001295740"/>
    </source>
</evidence>
<evidence type="ECO:0000256" key="1">
    <source>
        <dbReference type="SAM" id="MobiDB-lite"/>
    </source>
</evidence>
<gene>
    <name evidence="2" type="ORF">KHLLAP_LOCUS1843</name>
</gene>
<keyword evidence="3" id="KW-1185">Reference proteome</keyword>
<proteinExistence type="predicted"/>
<feature type="region of interest" description="Disordered" evidence="1">
    <location>
        <begin position="1"/>
        <end position="22"/>
    </location>
</feature>
<protein>
    <submittedName>
        <fullName evidence="2">Uu.00g042280.m01.CDS01</fullName>
    </submittedName>
</protein>
<dbReference type="Proteomes" id="UP001295740">
    <property type="component" value="Unassembled WGS sequence"/>
</dbReference>